<protein>
    <submittedName>
        <fullName evidence="4">Tropinone reductase-like</fullName>
    </submittedName>
</protein>
<name>A0A438JXY3_VITVI</name>
<dbReference type="GO" id="GO:0016491">
    <property type="term" value="F:oxidoreductase activity"/>
    <property type="evidence" value="ECO:0007669"/>
    <property type="project" value="UniProtKB-KW"/>
</dbReference>
<proteinExistence type="inferred from homology"/>
<dbReference type="PANTHER" id="PTHR42898">
    <property type="entry name" value="TROPINONE REDUCTASE"/>
    <property type="match status" value="1"/>
</dbReference>
<dbReference type="AlphaFoldDB" id="A0A438JXY3"/>
<dbReference type="PANTHER" id="PTHR42898:SF6">
    <property type="entry name" value="NADP-DEPENDENT MANNITOL DEHYDROGENASE"/>
    <property type="match status" value="1"/>
</dbReference>
<sequence length="117" mass="12570">MKIDTMLKINAPILPVCLRIDDHGSVLRLIPHSYSSSNILELIILFLQPTVLSSSQELAKKSTMEAVASRTPLGRPGEPKEISSLVTFLCMPCASYITGQVISVDGGLTANGFSPNI</sequence>
<dbReference type="EMBL" id="QGNW01000023">
    <property type="protein sequence ID" value="RVX13812.1"/>
    <property type="molecule type" value="Genomic_DNA"/>
</dbReference>
<reference evidence="4 5" key="1">
    <citation type="journal article" date="2018" name="PLoS Genet.">
        <title>Population sequencing reveals clonal diversity and ancestral inbreeding in the grapevine cultivar Chardonnay.</title>
        <authorList>
            <person name="Roach M.J."/>
            <person name="Johnson D.L."/>
            <person name="Bohlmann J."/>
            <person name="van Vuuren H.J."/>
            <person name="Jones S.J."/>
            <person name="Pretorius I.S."/>
            <person name="Schmidt S.A."/>
            <person name="Borneman A.R."/>
        </authorList>
    </citation>
    <scope>NUCLEOTIDE SEQUENCE [LARGE SCALE GENOMIC DNA]</scope>
    <source>
        <strain evidence="5">cv. Chardonnay</strain>
        <tissue evidence="4">Leaf</tissue>
    </source>
</reference>
<evidence type="ECO:0000256" key="1">
    <source>
        <dbReference type="ARBA" id="ARBA00022857"/>
    </source>
</evidence>
<evidence type="ECO:0000256" key="2">
    <source>
        <dbReference type="ARBA" id="ARBA00023002"/>
    </source>
</evidence>
<keyword evidence="2" id="KW-0560">Oxidoreductase</keyword>
<dbReference type="Gene3D" id="3.40.50.720">
    <property type="entry name" value="NAD(P)-binding Rossmann-like Domain"/>
    <property type="match status" value="1"/>
</dbReference>
<keyword evidence="1" id="KW-0521">NADP</keyword>
<dbReference type="InterPro" id="IPR002347">
    <property type="entry name" value="SDR_fam"/>
</dbReference>
<evidence type="ECO:0000256" key="3">
    <source>
        <dbReference type="ARBA" id="ARBA00025714"/>
    </source>
</evidence>
<accession>A0A438JXY3</accession>
<dbReference type="InterPro" id="IPR036291">
    <property type="entry name" value="NAD(P)-bd_dom_sf"/>
</dbReference>
<dbReference type="Proteomes" id="UP000288805">
    <property type="component" value="Unassembled WGS sequence"/>
</dbReference>
<dbReference type="InterPro" id="IPR045000">
    <property type="entry name" value="TR"/>
</dbReference>
<organism evidence="4 5">
    <name type="scientific">Vitis vinifera</name>
    <name type="common">Grape</name>
    <dbReference type="NCBI Taxonomy" id="29760"/>
    <lineage>
        <taxon>Eukaryota</taxon>
        <taxon>Viridiplantae</taxon>
        <taxon>Streptophyta</taxon>
        <taxon>Embryophyta</taxon>
        <taxon>Tracheophyta</taxon>
        <taxon>Spermatophyta</taxon>
        <taxon>Magnoliopsida</taxon>
        <taxon>eudicotyledons</taxon>
        <taxon>Gunneridae</taxon>
        <taxon>Pentapetalae</taxon>
        <taxon>rosids</taxon>
        <taxon>Vitales</taxon>
        <taxon>Vitaceae</taxon>
        <taxon>Viteae</taxon>
        <taxon>Vitis</taxon>
    </lineage>
</organism>
<evidence type="ECO:0000313" key="5">
    <source>
        <dbReference type="Proteomes" id="UP000288805"/>
    </source>
</evidence>
<comment type="caution">
    <text evidence="4">The sequence shown here is derived from an EMBL/GenBank/DDBJ whole genome shotgun (WGS) entry which is preliminary data.</text>
</comment>
<comment type="similarity">
    <text evidence="3">Belongs to the short-chain dehydrogenases/reductases (SDR) family. SDR65C subfamily.</text>
</comment>
<evidence type="ECO:0000313" key="4">
    <source>
        <dbReference type="EMBL" id="RVX13812.1"/>
    </source>
</evidence>
<dbReference type="Pfam" id="PF13561">
    <property type="entry name" value="adh_short_C2"/>
    <property type="match status" value="1"/>
</dbReference>
<dbReference type="SUPFAM" id="SSF51735">
    <property type="entry name" value="NAD(P)-binding Rossmann-fold domains"/>
    <property type="match status" value="1"/>
</dbReference>
<gene>
    <name evidence="4" type="primary">VvCHDp000402_4</name>
    <name evidence="4" type="ORF">CK203_010135</name>
</gene>